<name>A0ABT1JTQ1_9ACTN</name>
<reference evidence="1 2" key="1">
    <citation type="submission" date="2022-06" db="EMBL/GenBank/DDBJ databases">
        <title>Sequencing the genomes of 1000 actinobacteria strains.</title>
        <authorList>
            <person name="Klenk H.-P."/>
        </authorList>
    </citation>
    <scope>NUCLEOTIDE SEQUENCE [LARGE SCALE GENOMIC DNA]</scope>
    <source>
        <strain evidence="1 2">DSM 44170</strain>
    </source>
</reference>
<organism evidence="1 2">
    <name type="scientific">Nonomuraea roseoviolacea subsp. carminata</name>
    <dbReference type="NCBI Taxonomy" id="160689"/>
    <lineage>
        <taxon>Bacteria</taxon>
        <taxon>Bacillati</taxon>
        <taxon>Actinomycetota</taxon>
        <taxon>Actinomycetes</taxon>
        <taxon>Streptosporangiales</taxon>
        <taxon>Streptosporangiaceae</taxon>
        <taxon>Nonomuraea</taxon>
    </lineage>
</organism>
<evidence type="ECO:0000313" key="1">
    <source>
        <dbReference type="EMBL" id="MCP2345133.1"/>
    </source>
</evidence>
<accession>A0ABT1JTQ1</accession>
<gene>
    <name evidence="1" type="ORF">HD595_001255</name>
</gene>
<dbReference type="EMBL" id="JAMZEC010000001">
    <property type="protein sequence ID" value="MCP2345133.1"/>
    <property type="molecule type" value="Genomic_DNA"/>
</dbReference>
<protein>
    <submittedName>
        <fullName evidence="1">Uncharacterized protein</fullName>
    </submittedName>
</protein>
<comment type="caution">
    <text evidence="1">The sequence shown here is derived from an EMBL/GenBank/DDBJ whole genome shotgun (WGS) entry which is preliminary data.</text>
</comment>
<evidence type="ECO:0000313" key="2">
    <source>
        <dbReference type="Proteomes" id="UP001320766"/>
    </source>
</evidence>
<keyword evidence="2" id="KW-1185">Reference proteome</keyword>
<sequence>MIFSSEHRAQIVDGLRALAAFLDSRPDLPLPQGIDVMVSIRHGDDPERQAEIHRIARILGTSIDSDAMSYGHHRATLSFGPVCYQAVAISDASRARWAALMSYQDSILPDPSEGA</sequence>
<proteinExistence type="predicted"/>
<dbReference type="RefSeq" id="WP_253766462.1">
    <property type="nucleotide sequence ID" value="NZ_BAAAVE010000016.1"/>
</dbReference>
<dbReference type="Proteomes" id="UP001320766">
    <property type="component" value="Unassembled WGS sequence"/>
</dbReference>